<protein>
    <submittedName>
        <fullName evidence="1">Uncharacterized protein</fullName>
    </submittedName>
</protein>
<dbReference type="AlphaFoldDB" id="A0A290N308"/>
<gene>
    <name evidence="1" type="ORF">CA606_18075</name>
</gene>
<dbReference type="RefSeq" id="WP_096053433.1">
    <property type="nucleotide sequence ID" value="NZ_CP023315.3"/>
</dbReference>
<dbReference type="EMBL" id="CP023315">
    <property type="protein sequence ID" value="ATC34083.1"/>
    <property type="molecule type" value="Genomic_DNA"/>
</dbReference>
<name>A0A290N308_CAUVI</name>
<evidence type="ECO:0000313" key="1">
    <source>
        <dbReference type="EMBL" id="ATC34083.1"/>
    </source>
</evidence>
<evidence type="ECO:0000313" key="2">
    <source>
        <dbReference type="Proteomes" id="UP000217311"/>
    </source>
</evidence>
<accession>A0A290N308</accession>
<organism evidence="1 2">
    <name type="scientific">Caulobacter vibrioides</name>
    <name type="common">Caulobacter crescentus</name>
    <dbReference type="NCBI Taxonomy" id="155892"/>
    <lineage>
        <taxon>Bacteria</taxon>
        <taxon>Pseudomonadati</taxon>
        <taxon>Pseudomonadota</taxon>
        <taxon>Alphaproteobacteria</taxon>
        <taxon>Caulobacterales</taxon>
        <taxon>Caulobacteraceae</taxon>
        <taxon>Caulobacter</taxon>
    </lineage>
</organism>
<dbReference type="Proteomes" id="UP000217311">
    <property type="component" value="Chromosome"/>
</dbReference>
<reference evidence="2" key="1">
    <citation type="submission" date="2017-09" db="EMBL/GenBank/DDBJ databases">
        <title>Genome evolution observed in wild isolates of Caulobacter crescentus.</title>
        <authorList>
            <person name="Ely B."/>
            <person name="Wilson K."/>
            <person name="Scott D."/>
        </authorList>
    </citation>
    <scope>NUCLEOTIDE SEQUENCE [LARGE SCALE GENOMIC DNA]</scope>
    <source>
        <strain evidence="2">CB13b1a</strain>
    </source>
</reference>
<sequence>MTSPFGQWYAARCVIEAGATSRGLDLYADYKVWAVAQGHAQVMSIRAFGDALQQRQHVLAGRDAERVRLRAGLRLRQTSDIAAAPRRIGNSEFYAWAAARLVIDPAETTSFSALLNDYAWWCDRQERFQSLSARYFAGMIAEVLPWAKTTNGGGITVYAGVRLAPGQDPPGSPPTCCTGSADPGAPTIRRALAALLRSLAARLDGRPPAPPEPPAKSG</sequence>
<proteinExistence type="predicted"/>